<reference evidence="1" key="1">
    <citation type="submission" date="2023-04" db="EMBL/GenBank/DDBJ databases">
        <title>Ambrosiozyma monospora NBRC 10751.</title>
        <authorList>
            <person name="Ichikawa N."/>
            <person name="Sato H."/>
            <person name="Tonouchi N."/>
        </authorList>
    </citation>
    <scope>NUCLEOTIDE SEQUENCE</scope>
    <source>
        <strain evidence="1">NBRC 10751</strain>
    </source>
</reference>
<name>A0ACB5TIZ2_AMBMO</name>
<sequence length="327" mass="37306">MTSQFARRLTSHHSDHAINLSYLPISISKRQSRNDNTEDQENIQEESIKSPFIVEKEINLPSANSTDGNAYESHKVHSTNKHSISNKGDTSKHKHMKLPHTREPSREAFKDINLNTPANDCHSLPLLHVPVERSEILPTQQDISPVFSDHSKSEFLENKESTEIAESNSPEQYISDKNAIETDEISSGKDSLPKDNEEIKVDSQCESQKPRRRVRDGFRRWFGFSHATSESPCETNTPKDTTSFEQSEKLNEDYPQIDTISNKTSHCESTYVDETIATRPDTSETRFSDTSSISDKVPESHIQKLWTIMRCHMMNLNKIQFPTTTSN</sequence>
<comment type="caution">
    <text evidence="1">The sequence shown here is derived from an EMBL/GenBank/DDBJ whole genome shotgun (WGS) entry which is preliminary data.</text>
</comment>
<gene>
    <name evidence="1" type="ORF">Amon02_000847700</name>
</gene>
<keyword evidence="2" id="KW-1185">Reference proteome</keyword>
<protein>
    <submittedName>
        <fullName evidence="1">Unnamed protein product</fullName>
    </submittedName>
</protein>
<accession>A0ACB5TIZ2</accession>
<organism evidence="1 2">
    <name type="scientific">Ambrosiozyma monospora</name>
    <name type="common">Yeast</name>
    <name type="synonym">Endomycopsis monosporus</name>
    <dbReference type="NCBI Taxonomy" id="43982"/>
    <lineage>
        <taxon>Eukaryota</taxon>
        <taxon>Fungi</taxon>
        <taxon>Dikarya</taxon>
        <taxon>Ascomycota</taxon>
        <taxon>Saccharomycotina</taxon>
        <taxon>Pichiomycetes</taxon>
        <taxon>Pichiales</taxon>
        <taxon>Pichiaceae</taxon>
        <taxon>Ambrosiozyma</taxon>
    </lineage>
</organism>
<dbReference type="EMBL" id="BSXS01007556">
    <property type="protein sequence ID" value="GME89293.1"/>
    <property type="molecule type" value="Genomic_DNA"/>
</dbReference>
<proteinExistence type="predicted"/>
<evidence type="ECO:0000313" key="2">
    <source>
        <dbReference type="Proteomes" id="UP001165064"/>
    </source>
</evidence>
<evidence type="ECO:0000313" key="1">
    <source>
        <dbReference type="EMBL" id="GME89293.1"/>
    </source>
</evidence>
<dbReference type="Proteomes" id="UP001165064">
    <property type="component" value="Unassembled WGS sequence"/>
</dbReference>